<evidence type="ECO:0000313" key="7">
    <source>
        <dbReference type="EMBL" id="CAL4202475.1"/>
    </source>
</evidence>
<keyword evidence="2 5" id="KW-0812">Transmembrane</keyword>
<gene>
    <name evidence="7" type="ORF">MNOR_LOCUS37683</name>
</gene>
<evidence type="ECO:0000256" key="3">
    <source>
        <dbReference type="ARBA" id="ARBA00022989"/>
    </source>
</evidence>
<organism evidence="7 8">
    <name type="scientific">Meganyctiphanes norvegica</name>
    <name type="common">Northern krill</name>
    <name type="synonym">Thysanopoda norvegica</name>
    <dbReference type="NCBI Taxonomy" id="48144"/>
    <lineage>
        <taxon>Eukaryota</taxon>
        <taxon>Metazoa</taxon>
        <taxon>Ecdysozoa</taxon>
        <taxon>Arthropoda</taxon>
        <taxon>Crustacea</taxon>
        <taxon>Multicrustacea</taxon>
        <taxon>Malacostraca</taxon>
        <taxon>Eumalacostraca</taxon>
        <taxon>Eucarida</taxon>
        <taxon>Euphausiacea</taxon>
        <taxon>Euphausiidae</taxon>
        <taxon>Meganyctiphanes</taxon>
    </lineage>
</organism>
<feature type="transmembrane region" description="Helical" evidence="5">
    <location>
        <begin position="296"/>
        <end position="321"/>
    </location>
</feature>
<evidence type="ECO:0000259" key="6">
    <source>
        <dbReference type="PROSITE" id="PS50262"/>
    </source>
</evidence>
<dbReference type="SUPFAM" id="SSF81321">
    <property type="entry name" value="Family A G protein-coupled receptor-like"/>
    <property type="match status" value="1"/>
</dbReference>
<feature type="non-terminal residue" evidence="7">
    <location>
        <position position="358"/>
    </location>
</feature>
<proteinExistence type="predicted"/>
<comment type="caution">
    <text evidence="7">The sequence shown here is derived from an EMBL/GenBank/DDBJ whole genome shotgun (WGS) entry which is preliminary data.</text>
</comment>
<keyword evidence="3 5" id="KW-1133">Transmembrane helix</keyword>
<protein>
    <recommendedName>
        <fullName evidence="6">G-protein coupled receptors family 1 profile domain-containing protein</fullName>
    </recommendedName>
</protein>
<feature type="transmembrane region" description="Helical" evidence="5">
    <location>
        <begin position="133"/>
        <end position="156"/>
    </location>
</feature>
<dbReference type="Gene3D" id="1.20.1070.10">
    <property type="entry name" value="Rhodopsin 7-helix transmembrane proteins"/>
    <property type="match status" value="1"/>
</dbReference>
<accession>A0AAV2SJV4</accession>
<dbReference type="PANTHER" id="PTHR47760">
    <property type="entry name" value="G-PROTEIN COUPLED RECEPTOR B0563.6-LIKE PROTEIN-RELATED"/>
    <property type="match status" value="1"/>
</dbReference>
<reference evidence="7 8" key="1">
    <citation type="submission" date="2024-05" db="EMBL/GenBank/DDBJ databases">
        <authorList>
            <person name="Wallberg A."/>
        </authorList>
    </citation>
    <scope>NUCLEOTIDE SEQUENCE [LARGE SCALE GENOMIC DNA]</scope>
</reference>
<dbReference type="InterPro" id="IPR053093">
    <property type="entry name" value="GPCR-like"/>
</dbReference>
<dbReference type="EMBL" id="CAXKWB010078306">
    <property type="protein sequence ID" value="CAL4202475.1"/>
    <property type="molecule type" value="Genomic_DNA"/>
</dbReference>
<feature type="transmembrane region" description="Helical" evidence="5">
    <location>
        <begin position="269"/>
        <end position="290"/>
    </location>
</feature>
<dbReference type="InterPro" id="IPR017452">
    <property type="entry name" value="GPCR_Rhodpsn_7TM"/>
</dbReference>
<feature type="domain" description="G-protein coupled receptors family 1 profile" evidence="6">
    <location>
        <begin position="70"/>
        <end position="282"/>
    </location>
</feature>
<keyword evidence="8" id="KW-1185">Reference proteome</keyword>
<evidence type="ECO:0000256" key="2">
    <source>
        <dbReference type="ARBA" id="ARBA00022692"/>
    </source>
</evidence>
<evidence type="ECO:0000313" key="8">
    <source>
        <dbReference type="Proteomes" id="UP001497623"/>
    </source>
</evidence>
<evidence type="ECO:0000256" key="4">
    <source>
        <dbReference type="ARBA" id="ARBA00023136"/>
    </source>
</evidence>
<feature type="transmembrane region" description="Helical" evidence="5">
    <location>
        <begin position="177"/>
        <end position="194"/>
    </location>
</feature>
<feature type="transmembrane region" description="Helical" evidence="5">
    <location>
        <begin position="52"/>
        <end position="78"/>
    </location>
</feature>
<dbReference type="PROSITE" id="PS50262">
    <property type="entry name" value="G_PROTEIN_RECEP_F1_2"/>
    <property type="match status" value="1"/>
</dbReference>
<name>A0AAV2SJV4_MEGNR</name>
<keyword evidence="4 5" id="KW-0472">Membrane</keyword>
<dbReference type="Proteomes" id="UP001497623">
    <property type="component" value="Unassembled WGS sequence"/>
</dbReference>
<feature type="transmembrane region" description="Helical" evidence="5">
    <location>
        <begin position="230"/>
        <end position="248"/>
    </location>
</feature>
<evidence type="ECO:0000256" key="1">
    <source>
        <dbReference type="ARBA" id="ARBA00004370"/>
    </source>
</evidence>
<feature type="transmembrane region" description="Helical" evidence="5">
    <location>
        <begin position="90"/>
        <end position="113"/>
    </location>
</feature>
<evidence type="ECO:0000256" key="5">
    <source>
        <dbReference type="SAM" id="Phobius"/>
    </source>
</evidence>
<comment type="subcellular location">
    <subcellularLocation>
        <location evidence="1">Membrane</location>
    </subcellularLocation>
</comment>
<dbReference type="PANTHER" id="PTHR47760:SF1">
    <property type="entry name" value="G-PROTEIN COUPLED RECEPTORS FAMILY 1 PROFILE DOMAIN-CONTAINING PROTEIN"/>
    <property type="match status" value="1"/>
</dbReference>
<dbReference type="AlphaFoldDB" id="A0AAV2SJV4"/>
<sequence>MMKEYNKSIKAILTDLQIPENDTSNITNKKEFILPPDGGEVAFEDLDHAHTLFIAFHVILPIFAVTCILVNALSLVMVMRPRLNAIYINLYLKLLIILDLLTALSTIPASFAMGNTLCNSYAMAFYQAHFGMYLVNLFRFSCLYVWIWVSFDRFMAIWFLERFQSIRNNKGLQDRRLLITGIWILAWMLPVLSLGEVKRVGTKNCWVGDADHTVVLSTEHTLLFDLALQYIPYGVLILLSIGLAAGVVKKRLLNNMGCQSKRSEFYKTLAILILNLLYVLCYCLVWMMPVSSFMDIVILWTTQQSAFLVWSMINTLIIFFFHKDYHDELMSILPSISMPKKSHSRQEIEMEHTSITEV</sequence>
<dbReference type="GO" id="GO:0016020">
    <property type="term" value="C:membrane"/>
    <property type="evidence" value="ECO:0007669"/>
    <property type="project" value="UniProtKB-SubCell"/>
</dbReference>